<keyword evidence="1" id="KW-0472">Membrane</keyword>
<evidence type="ECO:0000256" key="1">
    <source>
        <dbReference type="SAM" id="Phobius"/>
    </source>
</evidence>
<dbReference type="EMBL" id="CYKH01000407">
    <property type="protein sequence ID" value="CUF79289.1"/>
    <property type="molecule type" value="Genomic_DNA"/>
</dbReference>
<dbReference type="VEuPathDB" id="TriTrypDB:BSAL_65780"/>
<keyword evidence="1 2" id="KW-0812">Transmembrane</keyword>
<keyword evidence="1" id="KW-1133">Transmembrane helix</keyword>
<evidence type="ECO:0000313" key="3">
    <source>
        <dbReference type="Proteomes" id="UP000051952"/>
    </source>
</evidence>
<accession>A0A0S4IWR0</accession>
<organism evidence="2 3">
    <name type="scientific">Bodo saltans</name>
    <name type="common">Flagellated protozoan</name>
    <dbReference type="NCBI Taxonomy" id="75058"/>
    <lineage>
        <taxon>Eukaryota</taxon>
        <taxon>Discoba</taxon>
        <taxon>Euglenozoa</taxon>
        <taxon>Kinetoplastea</taxon>
        <taxon>Metakinetoplastina</taxon>
        <taxon>Eubodonida</taxon>
        <taxon>Bodonidae</taxon>
        <taxon>Bodo</taxon>
    </lineage>
</organism>
<keyword evidence="3" id="KW-1185">Reference proteome</keyword>
<dbReference type="Proteomes" id="UP000051952">
    <property type="component" value="Unassembled WGS sequence"/>
</dbReference>
<feature type="transmembrane region" description="Helical" evidence="1">
    <location>
        <begin position="207"/>
        <end position="225"/>
    </location>
</feature>
<evidence type="ECO:0000313" key="2">
    <source>
        <dbReference type="EMBL" id="CUF79289.1"/>
    </source>
</evidence>
<dbReference type="AlphaFoldDB" id="A0A0S4IWR0"/>
<feature type="transmembrane region" description="Helical" evidence="1">
    <location>
        <begin position="167"/>
        <end position="187"/>
    </location>
</feature>
<protein>
    <submittedName>
        <fullName evidence="2">Transmembrane protein, putative</fullName>
    </submittedName>
</protein>
<gene>
    <name evidence="2" type="ORF">BSAL_65780</name>
</gene>
<reference evidence="3" key="1">
    <citation type="submission" date="2015-09" db="EMBL/GenBank/DDBJ databases">
        <authorList>
            <consortium name="Pathogen Informatics"/>
        </authorList>
    </citation>
    <scope>NUCLEOTIDE SEQUENCE [LARGE SCALE GENOMIC DNA]</scope>
    <source>
        <strain evidence="3">Lake Konstanz</strain>
    </source>
</reference>
<sequence length="240" mass="24302">MNISIVTPGGGADRWVLGGVTLSGGALNWTVQSSNTVPWSLIVLRTPAGGWLGVSTSMLEDGTLEFVILMDCDGAEILEVSISVPAPGVPRVYAEEIATVGRSSLVASAVSTVSSGSALGRMMATRSMVLCDADSAVGGGVLDLTLEICSVPGESSVVARSAIVSNLVFVAVAASALLLLAASWAVITHTGLLEATAVLCMPASLSPALVAVVPSTASSATLLLARLGRSLTQRNLQQDP</sequence>
<name>A0A0S4IWR0_BODSA</name>
<proteinExistence type="predicted"/>